<keyword evidence="12" id="KW-1185">Reference proteome</keyword>
<dbReference type="PROSITE" id="PS50089">
    <property type="entry name" value="ZF_RING_2"/>
    <property type="match status" value="1"/>
</dbReference>
<dbReference type="OrthoDB" id="8062037at2759"/>
<dbReference type="OMA" id="CLEPFNC"/>
<dbReference type="InterPro" id="IPR001841">
    <property type="entry name" value="Znf_RING"/>
</dbReference>
<gene>
    <name evidence="11" type="ORF">CCACVL1_23649</name>
</gene>
<dbReference type="Gene3D" id="3.30.40.10">
    <property type="entry name" value="Zinc/RING finger domain, C3HC4 (zinc finger)"/>
    <property type="match status" value="1"/>
</dbReference>
<accession>A0A1R3GSZ8</accession>
<keyword evidence="7" id="KW-0862">Zinc</keyword>
<organism evidence="11 12">
    <name type="scientific">Corchorus capsularis</name>
    <name type="common">Jute</name>
    <dbReference type="NCBI Taxonomy" id="210143"/>
    <lineage>
        <taxon>Eukaryota</taxon>
        <taxon>Viridiplantae</taxon>
        <taxon>Streptophyta</taxon>
        <taxon>Embryophyta</taxon>
        <taxon>Tracheophyta</taxon>
        <taxon>Spermatophyta</taxon>
        <taxon>Magnoliopsida</taxon>
        <taxon>eudicotyledons</taxon>
        <taxon>Gunneridae</taxon>
        <taxon>Pentapetalae</taxon>
        <taxon>rosids</taxon>
        <taxon>malvids</taxon>
        <taxon>Malvales</taxon>
        <taxon>Malvaceae</taxon>
        <taxon>Grewioideae</taxon>
        <taxon>Apeibeae</taxon>
        <taxon>Corchorus</taxon>
    </lineage>
</organism>
<proteinExistence type="predicted"/>
<dbReference type="InterPro" id="IPR013083">
    <property type="entry name" value="Znf_RING/FYVE/PHD"/>
</dbReference>
<dbReference type="EMBL" id="AWWV01013534">
    <property type="protein sequence ID" value="OMO61245.1"/>
    <property type="molecule type" value="Genomic_DNA"/>
</dbReference>
<dbReference type="GO" id="GO:0008270">
    <property type="term" value="F:zinc ion binding"/>
    <property type="evidence" value="ECO:0007669"/>
    <property type="project" value="UniProtKB-KW"/>
</dbReference>
<keyword evidence="6" id="KW-0833">Ubl conjugation pathway</keyword>
<dbReference type="GO" id="GO:0010498">
    <property type="term" value="P:proteasomal protein catabolic process"/>
    <property type="evidence" value="ECO:0007669"/>
    <property type="project" value="EnsemblPlants"/>
</dbReference>
<evidence type="ECO:0000256" key="5">
    <source>
        <dbReference type="ARBA" id="ARBA00022771"/>
    </source>
</evidence>
<feature type="region of interest" description="Disordered" evidence="9">
    <location>
        <begin position="236"/>
        <end position="263"/>
    </location>
</feature>
<evidence type="ECO:0000256" key="2">
    <source>
        <dbReference type="ARBA" id="ARBA00012483"/>
    </source>
</evidence>
<dbReference type="SUPFAM" id="SSF57850">
    <property type="entry name" value="RING/U-box"/>
    <property type="match status" value="1"/>
</dbReference>
<evidence type="ECO:0000313" key="12">
    <source>
        <dbReference type="Proteomes" id="UP000188268"/>
    </source>
</evidence>
<sequence length="399" mass="43263">MADFTSSAVAAAPPPSFSLFDKPIAFTEASSSSLPSSYGGTFDDGCEDGCSICLEPFSTQNPVTVTSCKHEYHLQCILEWSQRSKECPICWQLFVLKDPASQELLDAVRIERHRRSRNTTAVPRDFHHIDDDFGAEEDASHSDDSDFDERILQHLAAAASRARYVHRRERQRASEVLFFTSPEHMAHMQQTHPSSPEDILSYGSTQCDSPVSSIPSISTDPSSPATPTVGVVSTAAASGNKAIKPRQLQADTPHRPSSSETLSFSESIRSKWSIASARYKESIFKGTRGLKEKLLARNNSVKELSKGVQREMSAGIAGVAKMIERLDIATKRPGASVPVSGGAGGTSNLLFKGKAVQENVIVQTPNNYCIVGLNSEAPSYPSNNIPGTVEVSHTQRGGH</sequence>
<evidence type="ECO:0000256" key="3">
    <source>
        <dbReference type="ARBA" id="ARBA00022679"/>
    </source>
</evidence>
<dbReference type="STRING" id="210143.A0A1R3GSZ8"/>
<dbReference type="Pfam" id="PF13639">
    <property type="entry name" value="zf-RING_2"/>
    <property type="match status" value="1"/>
</dbReference>
<evidence type="ECO:0000256" key="4">
    <source>
        <dbReference type="ARBA" id="ARBA00022723"/>
    </source>
</evidence>
<evidence type="ECO:0000313" key="11">
    <source>
        <dbReference type="EMBL" id="OMO61245.1"/>
    </source>
</evidence>
<dbReference type="GO" id="GO:0051726">
    <property type="term" value="P:regulation of cell cycle"/>
    <property type="evidence" value="ECO:0007669"/>
    <property type="project" value="EnsemblPlants"/>
</dbReference>
<dbReference type="PANTHER" id="PTHR46463:SF16">
    <property type="entry name" value="E3 UBIQUITIN-PROTEIN LIGASE RHF1A"/>
    <property type="match status" value="1"/>
</dbReference>
<dbReference type="GO" id="GO:0055046">
    <property type="term" value="P:microgametogenesis"/>
    <property type="evidence" value="ECO:0007669"/>
    <property type="project" value="EnsemblPlants"/>
</dbReference>
<dbReference type="SMART" id="SM00184">
    <property type="entry name" value="RING"/>
    <property type="match status" value="1"/>
</dbReference>
<dbReference type="Proteomes" id="UP000188268">
    <property type="component" value="Unassembled WGS sequence"/>
</dbReference>
<evidence type="ECO:0000256" key="1">
    <source>
        <dbReference type="ARBA" id="ARBA00000900"/>
    </source>
</evidence>
<comment type="caution">
    <text evidence="11">The sequence shown here is derived from an EMBL/GenBank/DDBJ whole genome shotgun (WGS) entry which is preliminary data.</text>
</comment>
<protein>
    <recommendedName>
        <fullName evidence="2">RING-type E3 ubiquitin transferase</fullName>
        <ecNumber evidence="2">2.3.2.27</ecNumber>
    </recommendedName>
</protein>
<evidence type="ECO:0000256" key="9">
    <source>
        <dbReference type="SAM" id="MobiDB-lite"/>
    </source>
</evidence>
<feature type="domain" description="RING-type" evidence="10">
    <location>
        <begin position="50"/>
        <end position="90"/>
    </location>
</feature>
<reference evidence="11 12" key="1">
    <citation type="submission" date="2013-09" db="EMBL/GenBank/DDBJ databases">
        <title>Corchorus capsularis genome sequencing.</title>
        <authorList>
            <person name="Alam M."/>
            <person name="Haque M.S."/>
            <person name="Islam M.S."/>
            <person name="Emdad E.M."/>
            <person name="Islam M.M."/>
            <person name="Ahmed B."/>
            <person name="Halim A."/>
            <person name="Hossen Q.M.M."/>
            <person name="Hossain M.Z."/>
            <person name="Ahmed R."/>
            <person name="Khan M.M."/>
            <person name="Islam R."/>
            <person name="Rashid M.M."/>
            <person name="Khan S.A."/>
            <person name="Rahman M.S."/>
            <person name="Alam M."/>
        </authorList>
    </citation>
    <scope>NUCLEOTIDE SEQUENCE [LARGE SCALE GENOMIC DNA]</scope>
    <source>
        <strain evidence="12">cv. CVL-1</strain>
        <tissue evidence="11">Whole seedling</tissue>
    </source>
</reference>
<keyword evidence="3" id="KW-0808">Transferase</keyword>
<keyword evidence="4" id="KW-0479">Metal-binding</keyword>
<evidence type="ECO:0000256" key="8">
    <source>
        <dbReference type="PROSITE-ProRule" id="PRU00175"/>
    </source>
</evidence>
<comment type="catalytic activity">
    <reaction evidence="1">
        <text>S-ubiquitinyl-[E2 ubiquitin-conjugating enzyme]-L-cysteine + [acceptor protein]-L-lysine = [E2 ubiquitin-conjugating enzyme]-L-cysteine + N(6)-ubiquitinyl-[acceptor protein]-L-lysine.</text>
        <dbReference type="EC" id="2.3.2.27"/>
    </reaction>
</comment>
<evidence type="ECO:0000256" key="7">
    <source>
        <dbReference type="ARBA" id="ARBA00022833"/>
    </source>
</evidence>
<dbReference type="EC" id="2.3.2.27" evidence="2"/>
<evidence type="ECO:0000259" key="10">
    <source>
        <dbReference type="PROSITE" id="PS50089"/>
    </source>
</evidence>
<dbReference type="Gramene" id="OMO61245">
    <property type="protein sequence ID" value="OMO61245"/>
    <property type="gene ID" value="CCACVL1_23649"/>
</dbReference>
<evidence type="ECO:0000256" key="6">
    <source>
        <dbReference type="ARBA" id="ARBA00022786"/>
    </source>
</evidence>
<dbReference type="GO" id="GO:0061630">
    <property type="term" value="F:ubiquitin protein ligase activity"/>
    <property type="evidence" value="ECO:0007669"/>
    <property type="project" value="UniProtKB-EC"/>
</dbReference>
<name>A0A1R3GSZ8_COCAP</name>
<dbReference type="PANTHER" id="PTHR46463">
    <property type="entry name" value="ZINC FINGER, RING/FYVE/PHD-TYPE"/>
    <property type="match status" value="1"/>
</dbReference>
<dbReference type="GO" id="GO:0016567">
    <property type="term" value="P:protein ubiquitination"/>
    <property type="evidence" value="ECO:0007669"/>
    <property type="project" value="EnsemblPlants"/>
</dbReference>
<dbReference type="GO" id="GO:0009561">
    <property type="term" value="P:megagametogenesis"/>
    <property type="evidence" value="ECO:0007669"/>
    <property type="project" value="EnsemblPlants"/>
</dbReference>
<dbReference type="AlphaFoldDB" id="A0A1R3GSZ8"/>
<keyword evidence="5 8" id="KW-0863">Zinc-finger</keyword>